<dbReference type="PANTHER" id="PTHR10030:SF37">
    <property type="entry name" value="ALPHA-L-FUCOSIDASE-RELATED"/>
    <property type="match status" value="1"/>
</dbReference>
<sequence>MIEGGDIMDHRIDRRGMMGATGIGLLALATPRADAQEKDGGSGATASARLAIQERTRERRMRWWHDAKFGMFIHYGLYSLIGHQEWVMESEGIPIPDYEKLARHFMPKPGAAREWARLAKRAGQRYMVLTTKHHEGFCLWDTKQTDYNSAQQAAKRDIVREFVDAARAEGLRVGFYYSLMDWHHPDGARCKDDPAARDRFVAFAHAQIRELLTHYGKIDILWYDVDWPLTPDQWRAGDMNRMVFELQPDIIVNNRNGLDGDFSTPEHRVAAAERAWETCETMNLGWGYQRSDDEWKSTRRIVNDLTLCVQQGGNFLLNIGPQADGTVPQASVETLERVGNWLETNGAAIYDSDGRAAGAFGNYTNFTKAGNTLYIHVYFWPSKSPAAQWLDALAQETVVAVGGVRCKALSARLLKTGQPVKFEQDDIALRFTGLPEQAPDDPTTVIEVTCEGTPYVRHHLIRPEWPRYGVNVGGKRSV</sequence>
<dbReference type="GO" id="GO:0016139">
    <property type="term" value="P:glycoside catabolic process"/>
    <property type="evidence" value="ECO:0007669"/>
    <property type="project" value="TreeGrafter"/>
</dbReference>
<feature type="domain" description="Glycoside hydrolase family 29 N-terminal" evidence="7">
    <location>
        <begin position="56"/>
        <end position="346"/>
    </location>
</feature>
<evidence type="ECO:0000313" key="9">
    <source>
        <dbReference type="Proteomes" id="UP000018851"/>
    </source>
</evidence>
<evidence type="ECO:0000256" key="4">
    <source>
        <dbReference type="ARBA" id="ARBA00022729"/>
    </source>
</evidence>
<proteinExistence type="inferred from homology"/>
<dbReference type="EC" id="3.2.1.51" evidence="3"/>
<dbReference type="InterPro" id="IPR016286">
    <property type="entry name" value="FUC_metazoa-typ"/>
</dbReference>
<evidence type="ECO:0000256" key="5">
    <source>
        <dbReference type="ARBA" id="ARBA00022801"/>
    </source>
</evidence>
<protein>
    <recommendedName>
        <fullName evidence="3">alpha-L-fucosidase</fullName>
        <ecNumber evidence="3">3.2.1.51</ecNumber>
    </recommendedName>
</protein>
<keyword evidence="4" id="KW-0732">Signal</keyword>
<evidence type="ECO:0000256" key="1">
    <source>
        <dbReference type="ARBA" id="ARBA00004071"/>
    </source>
</evidence>
<dbReference type="HOGENOM" id="CLU_002934_0_2_5"/>
<dbReference type="PANTHER" id="PTHR10030">
    <property type="entry name" value="ALPHA-L-FUCOSIDASE"/>
    <property type="match status" value="1"/>
</dbReference>
<dbReference type="Gene3D" id="3.20.20.80">
    <property type="entry name" value="Glycosidases"/>
    <property type="match status" value="1"/>
</dbReference>
<reference evidence="8 9" key="1">
    <citation type="submission" date="2013-07" db="EMBL/GenBank/DDBJ databases">
        <title>Completed genome of Sphingomonas sanxanigenens NX02.</title>
        <authorList>
            <person name="Ma T."/>
            <person name="Huang H."/>
            <person name="Wu M."/>
            <person name="Li X."/>
            <person name="Li G."/>
        </authorList>
    </citation>
    <scope>NUCLEOTIDE SEQUENCE [LARGE SCALE GENOMIC DNA]</scope>
    <source>
        <strain evidence="8 9">NX02</strain>
    </source>
</reference>
<dbReference type="InterPro" id="IPR000933">
    <property type="entry name" value="Glyco_hydro_29"/>
</dbReference>
<dbReference type="GO" id="GO:0004560">
    <property type="term" value="F:alpha-L-fucosidase activity"/>
    <property type="evidence" value="ECO:0007669"/>
    <property type="project" value="InterPro"/>
</dbReference>
<evidence type="ECO:0000256" key="6">
    <source>
        <dbReference type="ARBA" id="ARBA00023295"/>
    </source>
</evidence>
<dbReference type="AlphaFoldDB" id="W0AN24"/>
<dbReference type="PATRIC" id="fig|1123269.5.peg.5408"/>
<dbReference type="SUPFAM" id="SSF51445">
    <property type="entry name" value="(Trans)glycosidases"/>
    <property type="match status" value="1"/>
</dbReference>
<keyword evidence="9" id="KW-1185">Reference proteome</keyword>
<dbReference type="GO" id="GO:0005764">
    <property type="term" value="C:lysosome"/>
    <property type="evidence" value="ECO:0007669"/>
    <property type="project" value="TreeGrafter"/>
</dbReference>
<accession>W0AN24</accession>
<dbReference type="InterPro" id="IPR017853">
    <property type="entry name" value="GH"/>
</dbReference>
<dbReference type="SMART" id="SM00812">
    <property type="entry name" value="Alpha_L_fucos"/>
    <property type="match status" value="1"/>
</dbReference>
<dbReference type="STRING" id="1123269.NX02_27555"/>
<comment type="similarity">
    <text evidence="2">Belongs to the glycosyl hydrolase 29 family.</text>
</comment>
<dbReference type="EMBL" id="CP006644">
    <property type="protein sequence ID" value="AHE57095.1"/>
    <property type="molecule type" value="Genomic_DNA"/>
</dbReference>
<dbReference type="Proteomes" id="UP000018851">
    <property type="component" value="Chromosome"/>
</dbReference>
<dbReference type="Pfam" id="PF01120">
    <property type="entry name" value="Alpha_L_fucos"/>
    <property type="match status" value="1"/>
</dbReference>
<evidence type="ECO:0000313" key="8">
    <source>
        <dbReference type="EMBL" id="AHE57095.1"/>
    </source>
</evidence>
<evidence type="ECO:0000256" key="3">
    <source>
        <dbReference type="ARBA" id="ARBA00012662"/>
    </source>
</evidence>
<evidence type="ECO:0000259" key="7">
    <source>
        <dbReference type="Pfam" id="PF01120"/>
    </source>
</evidence>
<evidence type="ECO:0000256" key="2">
    <source>
        <dbReference type="ARBA" id="ARBA00007951"/>
    </source>
</evidence>
<comment type="function">
    <text evidence="1">Alpha-L-fucosidase is responsible for hydrolyzing the alpha-1,6-linked fucose joined to the reducing-end N-acetylglucosamine of the carbohydrate moieties of glycoproteins.</text>
</comment>
<name>W0AN24_9SPHN</name>
<organism evidence="8 9">
    <name type="scientific">Sphingomonas sanxanigenens DSM 19645 = NX02</name>
    <dbReference type="NCBI Taxonomy" id="1123269"/>
    <lineage>
        <taxon>Bacteria</taxon>
        <taxon>Pseudomonadati</taxon>
        <taxon>Pseudomonadota</taxon>
        <taxon>Alphaproteobacteria</taxon>
        <taxon>Sphingomonadales</taxon>
        <taxon>Sphingomonadaceae</taxon>
        <taxon>Sphingomonas</taxon>
    </lineage>
</organism>
<dbReference type="PRINTS" id="PR00741">
    <property type="entry name" value="GLHYDRLASE29"/>
</dbReference>
<keyword evidence="5" id="KW-0378">Hydrolase</keyword>
<dbReference type="GO" id="GO:0006004">
    <property type="term" value="P:fucose metabolic process"/>
    <property type="evidence" value="ECO:0007669"/>
    <property type="project" value="InterPro"/>
</dbReference>
<dbReference type="InterPro" id="IPR057739">
    <property type="entry name" value="Glyco_hydro_29_N"/>
</dbReference>
<gene>
    <name evidence="8" type="ORF">NX02_27555</name>
</gene>
<dbReference type="eggNOG" id="COG3669">
    <property type="taxonomic scope" value="Bacteria"/>
</dbReference>
<dbReference type="KEGG" id="ssan:NX02_27555"/>
<keyword evidence="6" id="KW-0326">Glycosidase</keyword>